<dbReference type="GO" id="GO:0018493">
    <property type="term" value="F:formylmethanofuran dehydrogenase activity"/>
    <property type="evidence" value="ECO:0007669"/>
    <property type="project" value="UniProtKB-EC"/>
</dbReference>
<dbReference type="Proteomes" id="UP001141336">
    <property type="component" value="Unassembled WGS sequence"/>
</dbReference>
<dbReference type="EMBL" id="JAPTGC010000005">
    <property type="protein sequence ID" value="MCZ0862481.1"/>
    <property type="molecule type" value="Genomic_DNA"/>
</dbReference>
<evidence type="ECO:0000256" key="2">
    <source>
        <dbReference type="ARBA" id="ARBA00012692"/>
    </source>
</evidence>
<reference evidence="4" key="1">
    <citation type="submission" date="2022-12" db="EMBL/GenBank/DDBJ databases">
        <title>Isolation and characterisation of novel Methanocorpusculum spp. from native Australian herbivores indicates the genus is ancestrally host-associated.</title>
        <authorList>
            <person name="Volmer J.G."/>
            <person name="Soo R.M."/>
            <person name="Evans P.N."/>
            <person name="Hoedt E.C."/>
            <person name="Astorga Alsina A.L."/>
            <person name="Woodcroft B.J."/>
            <person name="Tyson G.W."/>
            <person name="Hugenholtz P."/>
            <person name="Morrison M."/>
        </authorList>
    </citation>
    <scope>NUCLEOTIDE SEQUENCE</scope>
    <source>
        <strain evidence="4">CW153</strain>
    </source>
</reference>
<dbReference type="SUPFAM" id="SSF69336">
    <property type="entry name" value="Alpha subunit of glutamate synthase, C-terminal domain"/>
    <property type="match status" value="1"/>
</dbReference>
<keyword evidence="5" id="KW-1185">Reference proteome</keyword>
<dbReference type="NCBIfam" id="TIGR03122">
    <property type="entry name" value="one_C_dehyd_C"/>
    <property type="match status" value="1"/>
</dbReference>
<proteinExistence type="predicted"/>
<dbReference type="PANTHER" id="PTHR39673:SF5">
    <property type="entry name" value="TUNGSTEN-CONTAINING FORMYLMETHANOFURAN DEHYDROGENASE 2 SUBUNIT C"/>
    <property type="match status" value="1"/>
</dbReference>
<accession>A0ABT4IL59</accession>
<protein>
    <recommendedName>
        <fullName evidence="2">formylmethanofuran dehydrogenase</fullName>
        <ecNumber evidence="2">1.2.7.12</ecNumber>
    </recommendedName>
</protein>
<evidence type="ECO:0000256" key="1">
    <source>
        <dbReference type="ARBA" id="ARBA00004830"/>
    </source>
</evidence>
<evidence type="ECO:0000256" key="3">
    <source>
        <dbReference type="ARBA" id="ARBA00048228"/>
    </source>
</evidence>
<comment type="pathway">
    <text evidence="1">One-carbon metabolism; methanogenesis from CO(2); 5,10-methenyl-5,6,7,8-tetrahydromethanopterin from CO(2): step 1/3.</text>
</comment>
<dbReference type="InterPro" id="IPR017550">
    <property type="entry name" value="Formylmethanofuran_DH_suC"/>
</dbReference>
<dbReference type="EC" id="1.2.7.12" evidence="2"/>
<name>A0ABT4IL59_9EURY</name>
<evidence type="ECO:0000313" key="4">
    <source>
        <dbReference type="EMBL" id="MCZ0862481.1"/>
    </source>
</evidence>
<keyword evidence="4" id="KW-0560">Oxidoreductase</keyword>
<evidence type="ECO:0000313" key="5">
    <source>
        <dbReference type="Proteomes" id="UP001141336"/>
    </source>
</evidence>
<dbReference type="Gene3D" id="2.160.20.60">
    <property type="entry name" value="Glutamate synthase, alpha subunit, C-terminal domain"/>
    <property type="match status" value="1"/>
</dbReference>
<dbReference type="PANTHER" id="PTHR39673">
    <property type="entry name" value="TUNGSTEN FORMYLMETHANOFURAN DEHYDROGENASE, SUBUNIT C (FWDC)"/>
    <property type="match status" value="1"/>
</dbReference>
<comment type="catalytic activity">
    <reaction evidence="3">
        <text>N-formylmethanofuran + 2 oxidized [2Fe-2S]-[ferredoxin] + H2O = methanofuran + 2 reduced [2Fe-2S]-[ferredoxin] + CO2 + H(+)</text>
        <dbReference type="Rhea" id="RHEA:19841"/>
        <dbReference type="Rhea" id="RHEA-COMP:10000"/>
        <dbReference type="Rhea" id="RHEA-COMP:10001"/>
        <dbReference type="ChEBI" id="CHEBI:15377"/>
        <dbReference type="ChEBI" id="CHEBI:15378"/>
        <dbReference type="ChEBI" id="CHEBI:16526"/>
        <dbReference type="ChEBI" id="CHEBI:33737"/>
        <dbReference type="ChEBI" id="CHEBI:33738"/>
        <dbReference type="ChEBI" id="CHEBI:57727"/>
        <dbReference type="ChEBI" id="CHEBI:58151"/>
        <dbReference type="EC" id="1.2.7.12"/>
    </reaction>
</comment>
<comment type="caution">
    <text evidence="4">The sequence shown here is derived from an EMBL/GenBank/DDBJ whole genome shotgun (WGS) entry which is preliminary data.</text>
</comment>
<gene>
    <name evidence="4" type="ORF">O0S09_04325</name>
</gene>
<organism evidence="4 5">
    <name type="scientific">Methanocorpusculum vombati</name>
    <dbReference type="NCBI Taxonomy" id="3002864"/>
    <lineage>
        <taxon>Archaea</taxon>
        <taxon>Methanobacteriati</taxon>
        <taxon>Methanobacteriota</taxon>
        <taxon>Stenosarchaea group</taxon>
        <taxon>Methanomicrobia</taxon>
        <taxon>Methanomicrobiales</taxon>
        <taxon>Methanocorpusculaceae</taxon>
        <taxon>Methanocorpusculum</taxon>
    </lineage>
</organism>
<sequence>MNTVTVTLTKQPELYFEADLITPDQFAGKSVEEIGAIEISEGKIKYPLSAYATIEGAAGATAAETRIVLNGDWTRVKRIGQQMTAGEIVINSNTDMYTGGWMKGGKITVNGNVDSFTGIAMAGGELTVNGNAQNHVGSAYRGDWRGMTGGVLRVKGTAGNDIGTFMRGGTIIIEGDAFIHVLTHGEGGTIILKGNVEGRVGGQAVKGDVYVYGTIENPMPGYKYVDDVEAEVDGEKAVFAHYIGDLGERHPTSKGQTVFANLYLKK</sequence>
<dbReference type="InterPro" id="IPR036485">
    <property type="entry name" value="Glu_synth_asu_C_sf"/>
</dbReference>
<dbReference type="RefSeq" id="WP_268922733.1">
    <property type="nucleotide sequence ID" value="NZ_JAPTGC010000005.1"/>
</dbReference>